<dbReference type="STRING" id="3818.A0A445EI85"/>
<evidence type="ECO:0000313" key="2">
    <source>
        <dbReference type="Proteomes" id="UP000289738"/>
    </source>
</evidence>
<protein>
    <submittedName>
        <fullName evidence="1">Uncharacterized protein</fullName>
    </submittedName>
</protein>
<comment type="caution">
    <text evidence="1">The sequence shown here is derived from an EMBL/GenBank/DDBJ whole genome shotgun (WGS) entry which is preliminary data.</text>
</comment>
<organism evidence="1 2">
    <name type="scientific">Arachis hypogaea</name>
    <name type="common">Peanut</name>
    <dbReference type="NCBI Taxonomy" id="3818"/>
    <lineage>
        <taxon>Eukaryota</taxon>
        <taxon>Viridiplantae</taxon>
        <taxon>Streptophyta</taxon>
        <taxon>Embryophyta</taxon>
        <taxon>Tracheophyta</taxon>
        <taxon>Spermatophyta</taxon>
        <taxon>Magnoliopsida</taxon>
        <taxon>eudicotyledons</taxon>
        <taxon>Gunneridae</taxon>
        <taxon>Pentapetalae</taxon>
        <taxon>rosids</taxon>
        <taxon>fabids</taxon>
        <taxon>Fabales</taxon>
        <taxon>Fabaceae</taxon>
        <taxon>Papilionoideae</taxon>
        <taxon>50 kb inversion clade</taxon>
        <taxon>dalbergioids sensu lato</taxon>
        <taxon>Dalbergieae</taxon>
        <taxon>Pterocarpus clade</taxon>
        <taxon>Arachis</taxon>
    </lineage>
</organism>
<name>A0A445EI85_ARAHY</name>
<dbReference type="AlphaFoldDB" id="A0A445EI85"/>
<evidence type="ECO:0000313" key="1">
    <source>
        <dbReference type="EMBL" id="RYR75150.1"/>
    </source>
</evidence>
<gene>
    <name evidence="1" type="ORF">Ahy_A02g009827</name>
</gene>
<accession>A0A445EI85</accession>
<dbReference type="Proteomes" id="UP000289738">
    <property type="component" value="Chromosome A02"/>
</dbReference>
<reference evidence="1 2" key="1">
    <citation type="submission" date="2019-01" db="EMBL/GenBank/DDBJ databases">
        <title>Sequencing of cultivated peanut Arachis hypogaea provides insights into genome evolution and oil improvement.</title>
        <authorList>
            <person name="Chen X."/>
        </authorList>
    </citation>
    <scope>NUCLEOTIDE SEQUENCE [LARGE SCALE GENOMIC DNA]</scope>
    <source>
        <strain evidence="2">cv. Fuhuasheng</strain>
        <tissue evidence="1">Leaves</tissue>
    </source>
</reference>
<sequence length="80" mass="9121">MVHPSQAASKGPIWKDLTEPGVKHELIVGIRIQILQQATTTHHDSCVDHLAYAFGCWKHLRVQLHHEFNSKFIEGIIKLD</sequence>
<proteinExistence type="predicted"/>
<keyword evidence="2" id="KW-1185">Reference proteome</keyword>
<dbReference type="EMBL" id="SDMP01000002">
    <property type="protein sequence ID" value="RYR75150.1"/>
    <property type="molecule type" value="Genomic_DNA"/>
</dbReference>